<dbReference type="SMART" id="SM00382">
    <property type="entry name" value="AAA"/>
    <property type="match status" value="1"/>
</dbReference>
<feature type="region of interest" description="Disordered" evidence="6">
    <location>
        <begin position="612"/>
        <end position="644"/>
    </location>
</feature>
<evidence type="ECO:0000256" key="5">
    <source>
        <dbReference type="ARBA" id="ARBA00023163"/>
    </source>
</evidence>
<dbReference type="PROSITE" id="PS00688">
    <property type="entry name" value="SIGMA54_INTERACT_3"/>
    <property type="match status" value="1"/>
</dbReference>
<dbReference type="STRING" id="266265.Bxe_B1075"/>
<accession>Q13M09</accession>
<dbReference type="SUPFAM" id="SSF52540">
    <property type="entry name" value="P-loop containing nucleoside triphosphate hydrolases"/>
    <property type="match status" value="1"/>
</dbReference>
<keyword evidence="1" id="KW-0547">Nucleotide-binding</keyword>
<dbReference type="EMBL" id="CP000271">
    <property type="protein sequence ID" value="ABE34880.1"/>
    <property type="molecule type" value="Genomic_DNA"/>
</dbReference>
<dbReference type="InterPro" id="IPR029016">
    <property type="entry name" value="GAF-like_dom_sf"/>
</dbReference>
<dbReference type="Gene3D" id="3.40.50.300">
    <property type="entry name" value="P-loop containing nucleotide triphosphate hydrolases"/>
    <property type="match status" value="1"/>
</dbReference>
<evidence type="ECO:0000256" key="3">
    <source>
        <dbReference type="ARBA" id="ARBA00023015"/>
    </source>
</evidence>
<dbReference type="SUPFAM" id="SSF55781">
    <property type="entry name" value="GAF domain-like"/>
    <property type="match status" value="1"/>
</dbReference>
<dbReference type="Gene3D" id="1.10.10.60">
    <property type="entry name" value="Homeodomain-like"/>
    <property type="match status" value="1"/>
</dbReference>
<feature type="compositionally biased region" description="Low complexity" evidence="6">
    <location>
        <begin position="627"/>
        <end position="637"/>
    </location>
</feature>
<evidence type="ECO:0000313" key="8">
    <source>
        <dbReference type="EMBL" id="ABE34880.1"/>
    </source>
</evidence>
<dbReference type="AlphaFoldDB" id="Q13M09"/>
<keyword evidence="4" id="KW-0238">DNA-binding</keyword>
<feature type="domain" description="Sigma-54 factor interaction" evidence="7">
    <location>
        <begin position="358"/>
        <end position="580"/>
    </location>
</feature>
<dbReference type="Pfam" id="PF25601">
    <property type="entry name" value="AAA_lid_14"/>
    <property type="match status" value="1"/>
</dbReference>
<evidence type="ECO:0000256" key="4">
    <source>
        <dbReference type="ARBA" id="ARBA00023125"/>
    </source>
</evidence>
<evidence type="ECO:0000313" key="9">
    <source>
        <dbReference type="Proteomes" id="UP000001817"/>
    </source>
</evidence>
<keyword evidence="5" id="KW-0804">Transcription</keyword>
<feature type="region of interest" description="Disordered" evidence="6">
    <location>
        <begin position="12"/>
        <end position="34"/>
    </location>
</feature>
<dbReference type="SUPFAM" id="SSF46689">
    <property type="entry name" value="Homeodomain-like"/>
    <property type="match status" value="1"/>
</dbReference>
<keyword evidence="2" id="KW-0067">ATP-binding</keyword>
<dbReference type="InterPro" id="IPR025943">
    <property type="entry name" value="Sigma_54_int_dom_ATP-bd_2"/>
</dbReference>
<dbReference type="GO" id="GO:0043565">
    <property type="term" value="F:sequence-specific DNA binding"/>
    <property type="evidence" value="ECO:0007669"/>
    <property type="project" value="InterPro"/>
</dbReference>
<dbReference type="Proteomes" id="UP000001817">
    <property type="component" value="Chromosome 2"/>
</dbReference>
<evidence type="ECO:0000256" key="6">
    <source>
        <dbReference type="SAM" id="MobiDB-lite"/>
    </source>
</evidence>
<evidence type="ECO:0000259" key="7">
    <source>
        <dbReference type="PROSITE" id="PS50045"/>
    </source>
</evidence>
<dbReference type="Gene3D" id="1.10.8.60">
    <property type="match status" value="1"/>
</dbReference>
<dbReference type="FunFam" id="3.40.50.300:FF:000006">
    <property type="entry name" value="DNA-binding transcriptional regulator NtrC"/>
    <property type="match status" value="1"/>
</dbReference>
<evidence type="ECO:0000256" key="1">
    <source>
        <dbReference type="ARBA" id="ARBA00022741"/>
    </source>
</evidence>
<dbReference type="Pfam" id="PF00158">
    <property type="entry name" value="Sigma54_activat"/>
    <property type="match status" value="1"/>
</dbReference>
<dbReference type="InterPro" id="IPR027417">
    <property type="entry name" value="P-loop_NTPase"/>
</dbReference>
<dbReference type="CDD" id="cd00009">
    <property type="entry name" value="AAA"/>
    <property type="match status" value="1"/>
</dbReference>
<dbReference type="eggNOG" id="COG3284">
    <property type="taxonomic scope" value="Bacteria"/>
</dbReference>
<dbReference type="PROSITE" id="PS00676">
    <property type="entry name" value="SIGMA54_INTERACT_2"/>
    <property type="match status" value="1"/>
</dbReference>
<dbReference type="InterPro" id="IPR025944">
    <property type="entry name" value="Sigma_54_int_dom_CS"/>
</dbReference>
<dbReference type="InterPro" id="IPR058031">
    <property type="entry name" value="AAA_lid_NorR"/>
</dbReference>
<sequence length="687" mass="74927">MLRRGIERRATYPPCPFHRRHALTQRSANPPAVGRPDVIAQAHARSLELGLRASEMPDFHPLRRPALRELVDRNQSLYTHALPVMETLHAQIVDTQSMVLLTDNHGVILHSLGDSDFVEKANRVALCPGVSWAEADRGTNAIGTALVDGQPTVVHAGEHFLHANRILTCSCAPIADPFGRTIGALDVSGDTRGFHKHTLALVRMSAQMIENHLFSNQFVDAIRVHFHARAEFIGTLFEGLAAFAPDGTFLSANRSALFQFGQPLAELQRQPFDALFGIAFSRVLQQITRAPGETILLTLPSGVRVVARGEHTAPRYVGPAESLDTSRAPLPGGARQTPRPAEPAPLATLETLDTGDAQVAAILRRVAKLRGRDIPILVLGKTGTGKEWLARAIHHDSPRRAAPFVALNCASLPDTLIEAELFGYEDGAFTGAKKRGSVGKIVQADGGTLFLDEIGDMPLAQQVRLMRVLQERTVVPLGATRAIPVDLRIVCATHRNLRAMIEDGTFREDLYYRINGLVVTLPALRERTDLHALVTRMLALQPDGERLPRRVSAEVLERFAQCRWPGNLRQLANVLRTASIMAEGAQQIELDDLPDDFLQDCVDAAAEQSVQSPLARAGSGVDDEARAAAQTQGQGQQPPSGKMEAWQASLIAQTLERLDGNVSAAARELGLARNTVYRYLRRGGTTH</sequence>
<protein>
    <submittedName>
        <fullName evidence="8">Sigma54 specific transcriptional regulator with GAF sensor, Fis family</fullName>
    </submittedName>
</protein>
<name>Q13M09_PARXL</name>
<dbReference type="PANTHER" id="PTHR32071">
    <property type="entry name" value="TRANSCRIPTIONAL REGULATORY PROTEIN"/>
    <property type="match status" value="1"/>
</dbReference>
<dbReference type="PROSITE" id="PS50045">
    <property type="entry name" value="SIGMA54_INTERACT_4"/>
    <property type="match status" value="1"/>
</dbReference>
<dbReference type="InterPro" id="IPR003018">
    <property type="entry name" value="GAF"/>
</dbReference>
<dbReference type="Pfam" id="PF01590">
    <property type="entry name" value="GAF"/>
    <property type="match status" value="1"/>
</dbReference>
<gene>
    <name evidence="8" type="ORF">Bxe_B1075</name>
</gene>
<dbReference type="PRINTS" id="PR01590">
    <property type="entry name" value="HTHFIS"/>
</dbReference>
<feature type="region of interest" description="Disordered" evidence="6">
    <location>
        <begin position="316"/>
        <end position="343"/>
    </location>
</feature>
<reference evidence="8 9" key="1">
    <citation type="journal article" date="2006" name="Proc. Natl. Acad. Sci. U.S.A.">
        <title>Burkholderia xenovorans LB400 harbors a multi-replicon, 9.73-Mbp genome shaped for versatility.</title>
        <authorList>
            <person name="Chain P.S."/>
            <person name="Denef V.J."/>
            <person name="Konstantinidis K.T."/>
            <person name="Vergez L.M."/>
            <person name="Agullo L."/>
            <person name="Reyes V.L."/>
            <person name="Hauser L."/>
            <person name="Cordova M."/>
            <person name="Gomez L."/>
            <person name="Gonzalez M."/>
            <person name="Land M."/>
            <person name="Lao V."/>
            <person name="Larimer F."/>
            <person name="LiPuma J.J."/>
            <person name="Mahenthiralingam E."/>
            <person name="Malfatti S.A."/>
            <person name="Marx C.J."/>
            <person name="Parnell J.J."/>
            <person name="Ramette A."/>
            <person name="Richardson P."/>
            <person name="Seeger M."/>
            <person name="Smith D."/>
            <person name="Spilker T."/>
            <person name="Sul W.J."/>
            <person name="Tsoi T.V."/>
            <person name="Ulrich L.E."/>
            <person name="Zhulin I.B."/>
            <person name="Tiedje J.M."/>
        </authorList>
    </citation>
    <scope>NUCLEOTIDE SEQUENCE [LARGE SCALE GENOMIC DNA]</scope>
    <source>
        <strain evidence="8 9">LB400</strain>
    </source>
</reference>
<dbReference type="GO" id="GO:0005524">
    <property type="term" value="F:ATP binding"/>
    <property type="evidence" value="ECO:0007669"/>
    <property type="project" value="UniProtKB-KW"/>
</dbReference>
<dbReference type="Gene3D" id="3.30.450.40">
    <property type="match status" value="1"/>
</dbReference>
<dbReference type="InterPro" id="IPR002078">
    <property type="entry name" value="Sigma_54_int"/>
</dbReference>
<proteinExistence type="predicted"/>
<dbReference type="InterPro" id="IPR009057">
    <property type="entry name" value="Homeodomain-like_sf"/>
</dbReference>
<organism evidence="8 9">
    <name type="scientific">Paraburkholderia xenovorans (strain LB400)</name>
    <dbReference type="NCBI Taxonomy" id="266265"/>
    <lineage>
        <taxon>Bacteria</taxon>
        <taxon>Pseudomonadati</taxon>
        <taxon>Pseudomonadota</taxon>
        <taxon>Betaproteobacteria</taxon>
        <taxon>Burkholderiales</taxon>
        <taxon>Burkholderiaceae</taxon>
        <taxon>Paraburkholderia</taxon>
    </lineage>
</organism>
<evidence type="ECO:0000256" key="2">
    <source>
        <dbReference type="ARBA" id="ARBA00022840"/>
    </source>
</evidence>
<dbReference type="GO" id="GO:0006355">
    <property type="term" value="P:regulation of DNA-templated transcription"/>
    <property type="evidence" value="ECO:0007669"/>
    <property type="project" value="InterPro"/>
</dbReference>
<dbReference type="InterPro" id="IPR002197">
    <property type="entry name" value="HTH_Fis"/>
</dbReference>
<dbReference type="KEGG" id="bxe:Bxe_B1075"/>
<dbReference type="PANTHER" id="PTHR32071:SF77">
    <property type="entry name" value="TRANSCRIPTIONAL REGULATORY PROTEIN"/>
    <property type="match status" value="1"/>
</dbReference>
<dbReference type="Pfam" id="PF02954">
    <property type="entry name" value="HTH_8"/>
    <property type="match status" value="1"/>
</dbReference>
<keyword evidence="9" id="KW-1185">Reference proteome</keyword>
<keyword evidence="3" id="KW-0805">Transcription regulation</keyword>
<dbReference type="InterPro" id="IPR003593">
    <property type="entry name" value="AAA+_ATPase"/>
</dbReference>